<keyword evidence="3" id="KW-0862">Zinc</keyword>
<evidence type="ECO:0000259" key="6">
    <source>
        <dbReference type="PROSITE" id="PS50950"/>
    </source>
</evidence>
<protein>
    <submittedName>
        <fullName evidence="8">THAP domain-containing protein 11-like</fullName>
    </submittedName>
</protein>
<keyword evidence="7" id="KW-1185">Reference proteome</keyword>
<evidence type="ECO:0000256" key="1">
    <source>
        <dbReference type="ARBA" id="ARBA00022723"/>
    </source>
</evidence>
<sequence length="129" mass="15114">MEPTCKAKWWCIVHQCSSDSRKNVSLYPFMRGVRFFPFPTAKKDPYMRQLWTQLVRRGDNWDGPKKHHRVCSRHFKDGEPSPQNPAPTIFPWTPAQTIFPKIDFRARDSKKLYGGKASLEFPFPQDACL</sequence>
<proteinExistence type="predicted"/>
<dbReference type="SUPFAM" id="SSF57716">
    <property type="entry name" value="Glucocorticoid receptor-like (DNA-binding domain)"/>
    <property type="match status" value="1"/>
</dbReference>
<evidence type="ECO:0000313" key="8">
    <source>
        <dbReference type="RefSeq" id="XP_036357308.1"/>
    </source>
</evidence>
<evidence type="ECO:0000256" key="3">
    <source>
        <dbReference type="ARBA" id="ARBA00022833"/>
    </source>
</evidence>
<evidence type="ECO:0000256" key="5">
    <source>
        <dbReference type="PROSITE-ProRule" id="PRU00309"/>
    </source>
</evidence>
<name>A0A7E6EPR4_9MOLL</name>
<dbReference type="Pfam" id="PF05485">
    <property type="entry name" value="THAP"/>
    <property type="match status" value="1"/>
</dbReference>
<dbReference type="AlphaFoldDB" id="A0A7E6EPR4"/>
<accession>A0A7E6EPR4</accession>
<gene>
    <name evidence="8" type="primary">LOC118762598</name>
</gene>
<keyword evidence="2 5" id="KW-0863">Zinc-finger</keyword>
<dbReference type="GO" id="GO:0003677">
    <property type="term" value="F:DNA binding"/>
    <property type="evidence" value="ECO:0007669"/>
    <property type="project" value="UniProtKB-UniRule"/>
</dbReference>
<feature type="domain" description="THAP-type" evidence="6">
    <location>
        <begin position="1"/>
        <end position="90"/>
    </location>
</feature>
<dbReference type="GO" id="GO:0008270">
    <property type="term" value="F:zinc ion binding"/>
    <property type="evidence" value="ECO:0007669"/>
    <property type="project" value="UniProtKB-KW"/>
</dbReference>
<organism evidence="7 8">
    <name type="scientific">Octopus sinensis</name>
    <name type="common">East Asian common octopus</name>
    <dbReference type="NCBI Taxonomy" id="2607531"/>
    <lineage>
        <taxon>Eukaryota</taxon>
        <taxon>Metazoa</taxon>
        <taxon>Spiralia</taxon>
        <taxon>Lophotrochozoa</taxon>
        <taxon>Mollusca</taxon>
        <taxon>Cephalopoda</taxon>
        <taxon>Coleoidea</taxon>
        <taxon>Octopodiformes</taxon>
        <taxon>Octopoda</taxon>
        <taxon>Incirrata</taxon>
        <taxon>Octopodidae</taxon>
        <taxon>Octopus</taxon>
    </lineage>
</organism>
<keyword evidence="1" id="KW-0479">Metal-binding</keyword>
<dbReference type="PROSITE" id="PS50950">
    <property type="entry name" value="ZF_THAP"/>
    <property type="match status" value="1"/>
</dbReference>
<dbReference type="Proteomes" id="UP000515154">
    <property type="component" value="Linkage group LG3"/>
</dbReference>
<keyword evidence="4 5" id="KW-0238">DNA-binding</keyword>
<evidence type="ECO:0000256" key="2">
    <source>
        <dbReference type="ARBA" id="ARBA00022771"/>
    </source>
</evidence>
<evidence type="ECO:0000256" key="4">
    <source>
        <dbReference type="ARBA" id="ARBA00023125"/>
    </source>
</evidence>
<dbReference type="InterPro" id="IPR006612">
    <property type="entry name" value="THAP_Znf"/>
</dbReference>
<dbReference type="KEGG" id="osn:118762598"/>
<evidence type="ECO:0000313" key="7">
    <source>
        <dbReference type="Proteomes" id="UP000515154"/>
    </source>
</evidence>
<dbReference type="RefSeq" id="XP_036357308.1">
    <property type="nucleotide sequence ID" value="XM_036501415.1"/>
</dbReference>
<dbReference type="SMART" id="SM00980">
    <property type="entry name" value="THAP"/>
    <property type="match status" value="1"/>
</dbReference>
<reference evidence="8" key="1">
    <citation type="submission" date="2025-08" db="UniProtKB">
        <authorList>
            <consortium name="RefSeq"/>
        </authorList>
    </citation>
    <scope>IDENTIFICATION</scope>
</reference>